<dbReference type="SUPFAM" id="SSF50447">
    <property type="entry name" value="Translation proteins"/>
    <property type="match status" value="1"/>
</dbReference>
<evidence type="ECO:0000313" key="1">
    <source>
        <dbReference type="EMBL" id="SDG30284.1"/>
    </source>
</evidence>
<gene>
    <name evidence="1" type="ORF">SAMN05443529_102100</name>
</gene>
<dbReference type="InterPro" id="IPR009000">
    <property type="entry name" value="Transl_B-barrel_sf"/>
</dbReference>
<dbReference type="Gene3D" id="2.40.30.130">
    <property type="match status" value="1"/>
</dbReference>
<dbReference type="STRING" id="1121419.SAMN05443529_102100"/>
<dbReference type="EMBL" id="FNCP01000002">
    <property type="protein sequence ID" value="SDG30284.1"/>
    <property type="molecule type" value="Genomic_DNA"/>
</dbReference>
<dbReference type="Proteomes" id="UP000198656">
    <property type="component" value="Unassembled WGS sequence"/>
</dbReference>
<organism evidence="1 2">
    <name type="scientific">Desulfosporosinus hippei DSM 8344</name>
    <dbReference type="NCBI Taxonomy" id="1121419"/>
    <lineage>
        <taxon>Bacteria</taxon>
        <taxon>Bacillati</taxon>
        <taxon>Bacillota</taxon>
        <taxon>Clostridia</taxon>
        <taxon>Eubacteriales</taxon>
        <taxon>Desulfitobacteriaceae</taxon>
        <taxon>Desulfosporosinus</taxon>
    </lineage>
</organism>
<proteinExistence type="predicted"/>
<name>A0A1G7T5H7_9FIRM</name>
<sequence length="123" mass="13924">MSVKKFFWEDPYRTTLDAKVTSVTDNVITVDRTIAFAFSGGQASDCGTINGYNIIRAEKVGKEIFYTLDGEYDINLGDEVIHCDRLGKTISHNEASLCSRNYPRACLSELWLSRENRGKYFGH</sequence>
<reference evidence="2" key="1">
    <citation type="submission" date="2016-10" db="EMBL/GenBank/DDBJ databases">
        <authorList>
            <person name="Varghese N."/>
            <person name="Submissions S."/>
        </authorList>
    </citation>
    <scope>NUCLEOTIDE SEQUENCE [LARGE SCALE GENOMIC DNA]</scope>
    <source>
        <strain evidence="2">DSM 8344</strain>
    </source>
</reference>
<keyword evidence="2" id="KW-1185">Reference proteome</keyword>
<protein>
    <submittedName>
        <fullName evidence="1">Uncharacterized protein</fullName>
    </submittedName>
</protein>
<evidence type="ECO:0000313" key="2">
    <source>
        <dbReference type="Proteomes" id="UP000198656"/>
    </source>
</evidence>
<dbReference type="AlphaFoldDB" id="A0A1G7T5H7"/>
<accession>A0A1G7T5H7</accession>